<keyword evidence="6 9" id="KW-1133">Transmembrane helix</keyword>
<name>A0A8T7M1H5_9CHLR</name>
<feature type="transmembrane region" description="Helical" evidence="9">
    <location>
        <begin position="135"/>
        <end position="157"/>
    </location>
</feature>
<dbReference type="Pfam" id="PF02653">
    <property type="entry name" value="BPD_transp_2"/>
    <property type="match status" value="1"/>
</dbReference>
<comment type="subcellular location">
    <subcellularLocation>
        <location evidence="1">Cell membrane</location>
        <topology evidence="1">Multi-pass membrane protein</topology>
    </subcellularLocation>
</comment>
<evidence type="ECO:0000256" key="6">
    <source>
        <dbReference type="ARBA" id="ARBA00022989"/>
    </source>
</evidence>
<evidence type="ECO:0000313" key="11">
    <source>
        <dbReference type="EMBL" id="WJW67384.1"/>
    </source>
</evidence>
<evidence type="ECO:0000256" key="4">
    <source>
        <dbReference type="ARBA" id="ARBA00022692"/>
    </source>
</evidence>
<dbReference type="RefSeq" id="WP_341469278.1">
    <property type="nucleotide sequence ID" value="NZ_CP128399.1"/>
</dbReference>
<dbReference type="GO" id="GO:0006865">
    <property type="term" value="P:amino acid transport"/>
    <property type="evidence" value="ECO:0007669"/>
    <property type="project" value="UniProtKB-KW"/>
</dbReference>
<evidence type="ECO:0000313" key="13">
    <source>
        <dbReference type="Proteomes" id="UP001431572"/>
    </source>
</evidence>
<evidence type="ECO:0000313" key="10">
    <source>
        <dbReference type="EMBL" id="NWJ45511.1"/>
    </source>
</evidence>
<dbReference type="GO" id="GO:0022857">
    <property type="term" value="F:transmembrane transporter activity"/>
    <property type="evidence" value="ECO:0007669"/>
    <property type="project" value="InterPro"/>
</dbReference>
<keyword evidence="5" id="KW-0029">Amino-acid transport</keyword>
<keyword evidence="2" id="KW-0813">Transport</keyword>
<keyword evidence="13" id="KW-1185">Reference proteome</keyword>
<feature type="transmembrane region" description="Helical" evidence="9">
    <location>
        <begin position="62"/>
        <end position="85"/>
    </location>
</feature>
<feature type="transmembrane region" description="Helical" evidence="9">
    <location>
        <begin position="6"/>
        <end position="29"/>
    </location>
</feature>
<keyword evidence="3" id="KW-1003">Cell membrane</keyword>
<comment type="similarity">
    <text evidence="8">Belongs to the binding-protein-dependent transport system permease family. LivHM subfamily.</text>
</comment>
<reference evidence="11" key="2">
    <citation type="journal article" date="2024" name="Nature">
        <title>Anoxygenic phototroph of the Chloroflexota uses a type I reaction centre.</title>
        <authorList>
            <person name="Tsuji J.M."/>
            <person name="Shaw N.A."/>
            <person name="Nagashima S."/>
            <person name="Venkiteswaran J.J."/>
            <person name="Schiff S.L."/>
            <person name="Watanabe T."/>
            <person name="Fukui M."/>
            <person name="Hanada S."/>
            <person name="Tank M."/>
            <person name="Neufeld J.D."/>
        </authorList>
    </citation>
    <scope>NUCLEOTIDE SEQUENCE</scope>
    <source>
        <strain evidence="11">L227-S17</strain>
    </source>
</reference>
<dbReference type="EMBL" id="JACATZ010000001">
    <property type="protein sequence ID" value="NWJ45511.1"/>
    <property type="molecule type" value="Genomic_DNA"/>
</dbReference>
<evidence type="ECO:0000256" key="3">
    <source>
        <dbReference type="ARBA" id="ARBA00022475"/>
    </source>
</evidence>
<organism evidence="10 12">
    <name type="scientific">Candidatus Chlorohelix allophototropha</name>
    <dbReference type="NCBI Taxonomy" id="3003348"/>
    <lineage>
        <taxon>Bacteria</taxon>
        <taxon>Bacillati</taxon>
        <taxon>Chloroflexota</taxon>
        <taxon>Chloroflexia</taxon>
        <taxon>Candidatus Chloroheliales</taxon>
        <taxon>Candidatus Chloroheliaceae</taxon>
        <taxon>Candidatus Chlorohelix</taxon>
    </lineage>
</organism>
<dbReference type="EMBL" id="CP128399">
    <property type="protein sequence ID" value="WJW67384.1"/>
    <property type="molecule type" value="Genomic_DNA"/>
</dbReference>
<feature type="transmembrane region" description="Helical" evidence="9">
    <location>
        <begin position="259"/>
        <end position="276"/>
    </location>
</feature>
<proteinExistence type="inferred from homology"/>
<evidence type="ECO:0000256" key="1">
    <source>
        <dbReference type="ARBA" id="ARBA00004651"/>
    </source>
</evidence>
<feature type="transmembrane region" description="Helical" evidence="9">
    <location>
        <begin position="36"/>
        <end position="56"/>
    </location>
</feature>
<accession>A0A8T7M1H5</accession>
<dbReference type="PANTHER" id="PTHR11795">
    <property type="entry name" value="BRANCHED-CHAIN AMINO ACID TRANSPORT SYSTEM PERMEASE PROTEIN LIVH"/>
    <property type="match status" value="1"/>
</dbReference>
<evidence type="ECO:0000256" key="9">
    <source>
        <dbReference type="SAM" id="Phobius"/>
    </source>
</evidence>
<keyword evidence="4 9" id="KW-0812">Transmembrane</keyword>
<dbReference type="GO" id="GO:0005886">
    <property type="term" value="C:plasma membrane"/>
    <property type="evidence" value="ECO:0007669"/>
    <property type="project" value="UniProtKB-SubCell"/>
</dbReference>
<evidence type="ECO:0000256" key="5">
    <source>
        <dbReference type="ARBA" id="ARBA00022970"/>
    </source>
</evidence>
<evidence type="ECO:0000256" key="8">
    <source>
        <dbReference type="ARBA" id="ARBA00037998"/>
    </source>
</evidence>
<keyword evidence="7 9" id="KW-0472">Membrane</keyword>
<reference evidence="10 12" key="1">
    <citation type="submission" date="2020-06" db="EMBL/GenBank/DDBJ databases">
        <title>Anoxygenic phototrophic Chloroflexota member uses a Type I reaction center.</title>
        <authorList>
            <person name="Tsuji J.M."/>
            <person name="Shaw N.A."/>
            <person name="Nagashima S."/>
            <person name="Venkiteswaran J."/>
            <person name="Schiff S.L."/>
            <person name="Hanada S."/>
            <person name="Tank M."/>
            <person name="Neufeld J.D."/>
        </authorList>
    </citation>
    <scope>NUCLEOTIDE SEQUENCE [LARGE SCALE GENOMIC DNA]</scope>
    <source>
        <strain evidence="10">L227-S17</strain>
    </source>
</reference>
<dbReference type="CDD" id="cd06582">
    <property type="entry name" value="TM_PBP1_LivH_like"/>
    <property type="match status" value="1"/>
</dbReference>
<dbReference type="Proteomes" id="UP001431572">
    <property type="component" value="Chromosome 1"/>
</dbReference>
<protein>
    <submittedName>
        <fullName evidence="10">Branched-chain amino acid ABC transporter permease</fullName>
    </submittedName>
</protein>
<sequence length="288" mass="30551">MNLDQLLNQLLTALTSISLLLIISIGLAVIFGMMGIINLAHGEFLMLGAFATLAGVRVGLNIWLAMLLAPLVVGLFGLLVERLLIQFLYGRLADSMLATWGLSLIMVQAVVFIFGTTTQGIPTPLGSFNLGQYSISWYSMVLIFAALLLISVVFWVFKRTRYGLLARAAMQLPEMAMSLGINTRRLNALTFAFGSALAGAGGALLAPITGVVPGMGQAYIGRTFMNVIIAGPGVLTGTTAASGLLGTVEYTASYVSTPFIGQAALLIFAIVLIRFLPTGLSGRWGKQL</sequence>
<dbReference type="InterPro" id="IPR001851">
    <property type="entry name" value="ABC_transp_permease"/>
</dbReference>
<feature type="transmembrane region" description="Helical" evidence="9">
    <location>
        <begin position="188"/>
        <end position="212"/>
    </location>
</feature>
<feature type="transmembrane region" description="Helical" evidence="9">
    <location>
        <begin position="224"/>
        <end position="247"/>
    </location>
</feature>
<evidence type="ECO:0000256" key="7">
    <source>
        <dbReference type="ARBA" id="ARBA00023136"/>
    </source>
</evidence>
<dbReference type="Proteomes" id="UP000521676">
    <property type="component" value="Unassembled WGS sequence"/>
</dbReference>
<dbReference type="PANTHER" id="PTHR11795:SF447">
    <property type="entry name" value="ABC TRANSPORTER PERMEASE PROTEIN"/>
    <property type="match status" value="1"/>
</dbReference>
<feature type="transmembrane region" description="Helical" evidence="9">
    <location>
        <begin position="97"/>
        <end position="115"/>
    </location>
</feature>
<dbReference type="AlphaFoldDB" id="A0A8T7M1H5"/>
<evidence type="ECO:0000313" key="12">
    <source>
        <dbReference type="Proteomes" id="UP000521676"/>
    </source>
</evidence>
<gene>
    <name evidence="10" type="ORF">HXX08_06505</name>
    <name evidence="11" type="ORF">OZ401_000649</name>
</gene>
<evidence type="ECO:0000256" key="2">
    <source>
        <dbReference type="ARBA" id="ARBA00022448"/>
    </source>
</evidence>
<dbReference type="InterPro" id="IPR052157">
    <property type="entry name" value="BCAA_transport_permease"/>
</dbReference>